<feature type="coiled-coil region" evidence="1">
    <location>
        <begin position="172"/>
        <end position="209"/>
    </location>
</feature>
<feature type="compositionally biased region" description="Polar residues" evidence="2">
    <location>
        <begin position="118"/>
        <end position="128"/>
    </location>
</feature>
<organism evidence="4 5">
    <name type="scientific">Ostreobium quekettii</name>
    <dbReference type="NCBI Taxonomy" id="121088"/>
    <lineage>
        <taxon>Eukaryota</taxon>
        <taxon>Viridiplantae</taxon>
        <taxon>Chlorophyta</taxon>
        <taxon>core chlorophytes</taxon>
        <taxon>Ulvophyceae</taxon>
        <taxon>TCBD clade</taxon>
        <taxon>Bryopsidales</taxon>
        <taxon>Ostreobineae</taxon>
        <taxon>Ostreobiaceae</taxon>
        <taxon>Ostreobium</taxon>
    </lineage>
</organism>
<evidence type="ECO:0000256" key="1">
    <source>
        <dbReference type="SAM" id="Coils"/>
    </source>
</evidence>
<dbReference type="AlphaFoldDB" id="A0A8S1INK2"/>
<accession>A0A8S1INK2</accession>
<reference evidence="4" key="1">
    <citation type="submission" date="2020-12" db="EMBL/GenBank/DDBJ databases">
        <authorList>
            <person name="Iha C."/>
        </authorList>
    </citation>
    <scope>NUCLEOTIDE SEQUENCE</scope>
</reference>
<dbReference type="PROSITE" id="PS00036">
    <property type="entry name" value="BZIP_BASIC"/>
    <property type="match status" value="1"/>
</dbReference>
<feature type="region of interest" description="Disordered" evidence="2">
    <location>
        <begin position="110"/>
        <end position="171"/>
    </location>
</feature>
<proteinExistence type="predicted"/>
<evidence type="ECO:0000313" key="5">
    <source>
        <dbReference type="Proteomes" id="UP000708148"/>
    </source>
</evidence>
<keyword evidence="1" id="KW-0175">Coiled coil</keyword>
<dbReference type="EMBL" id="CAJHUC010000492">
    <property type="protein sequence ID" value="CAD7696524.1"/>
    <property type="molecule type" value="Genomic_DNA"/>
</dbReference>
<dbReference type="CDD" id="cd14686">
    <property type="entry name" value="bZIP"/>
    <property type="match status" value="1"/>
</dbReference>
<evidence type="ECO:0000256" key="2">
    <source>
        <dbReference type="SAM" id="MobiDB-lite"/>
    </source>
</evidence>
<feature type="domain" description="BZIP" evidence="3">
    <location>
        <begin position="159"/>
        <end position="174"/>
    </location>
</feature>
<evidence type="ECO:0000259" key="3">
    <source>
        <dbReference type="PROSITE" id="PS00036"/>
    </source>
</evidence>
<keyword evidence="5" id="KW-1185">Reference proteome</keyword>
<feature type="compositionally biased region" description="Basic residues" evidence="2">
    <location>
        <begin position="150"/>
        <end position="159"/>
    </location>
</feature>
<feature type="region of interest" description="Disordered" evidence="2">
    <location>
        <begin position="1"/>
        <end position="23"/>
    </location>
</feature>
<evidence type="ECO:0000313" key="4">
    <source>
        <dbReference type="EMBL" id="CAD7696524.1"/>
    </source>
</evidence>
<dbReference type="GO" id="GO:0003700">
    <property type="term" value="F:DNA-binding transcription factor activity"/>
    <property type="evidence" value="ECO:0007669"/>
    <property type="project" value="InterPro"/>
</dbReference>
<protein>
    <recommendedName>
        <fullName evidence="3">BZIP domain-containing protein</fullName>
    </recommendedName>
</protein>
<dbReference type="OrthoDB" id="577515at2759"/>
<gene>
    <name evidence="4" type="ORF">OSTQU699_LOCUS1885</name>
</gene>
<sequence>MAESVASPLPASEDNLGKVETSAAVAPPMDARIAELLSNLSRHRVAAVGGGFVPGLTVGAGADARVSVSSAYHTPVLQRPQAAHGTAPVLVTAAPNQLIQLSIPGMRDASRASVKADNASSDSPTSGMANGVGDMDDDQEDSGALSRGTQRPKRYRNQKQKLSNSMAQKRYRERKKRAFMDMRQVIDNLQAEVETLRGVKNENDRLRQTTGALEDLVKSQQDQIEALRGRLKAEAHMPEASSAGPREATAVVPKDMDVLMVSSAGGADMNTDSTGLGNAFVKAYEMRQAESGSPNHKPMLPSLPAGHPVTPTSLPAIASQLVMPLVPDAAMSATLQNEWNTHILAMEQVLVANQQQGLPNGPISEEALQLLSRMVSNLYSLNAQLMSSKVQQILDTNRQNTARICRIFNGLAGCKAE</sequence>
<name>A0A8S1INK2_9CHLO</name>
<dbReference type="InterPro" id="IPR004827">
    <property type="entry name" value="bZIP"/>
</dbReference>
<dbReference type="Proteomes" id="UP000708148">
    <property type="component" value="Unassembled WGS sequence"/>
</dbReference>
<comment type="caution">
    <text evidence="4">The sequence shown here is derived from an EMBL/GenBank/DDBJ whole genome shotgun (WGS) entry which is preliminary data.</text>
</comment>